<dbReference type="SUPFAM" id="SSF56281">
    <property type="entry name" value="Metallo-hydrolase/oxidoreductase"/>
    <property type="match status" value="1"/>
</dbReference>
<gene>
    <name evidence="4" type="ORF">CLUP02_14925</name>
</gene>
<dbReference type="GO" id="GO:0006749">
    <property type="term" value="P:glutathione metabolic process"/>
    <property type="evidence" value="ECO:0007669"/>
    <property type="project" value="InterPro"/>
</dbReference>
<accession>A0A9Q8T779</accession>
<feature type="region of interest" description="Disordered" evidence="1">
    <location>
        <begin position="476"/>
        <end position="514"/>
    </location>
</feature>
<dbReference type="InterPro" id="IPR036866">
    <property type="entry name" value="RibonucZ/Hydroxyglut_hydro"/>
</dbReference>
<reference evidence="4" key="1">
    <citation type="journal article" date="2021" name="Mol. Plant Microbe Interact.">
        <title>Complete Genome Sequence of the Plant-Pathogenic Fungus Colletotrichum lupini.</title>
        <authorList>
            <person name="Baroncelli R."/>
            <person name="Pensec F."/>
            <person name="Da Lio D."/>
            <person name="Boufleur T."/>
            <person name="Vicente I."/>
            <person name="Sarrocco S."/>
            <person name="Picot A."/>
            <person name="Baraldi E."/>
            <person name="Sukno S."/>
            <person name="Thon M."/>
            <person name="Le Floch G."/>
        </authorList>
    </citation>
    <scope>NUCLEOTIDE SEQUENCE</scope>
    <source>
        <strain evidence="4">IMI 504893</strain>
    </source>
</reference>
<dbReference type="InterPro" id="IPR036291">
    <property type="entry name" value="NAD(P)-bd_dom_sf"/>
</dbReference>
<dbReference type="Pfam" id="PF08240">
    <property type="entry name" value="ADH_N"/>
    <property type="match status" value="1"/>
</dbReference>
<dbReference type="GO" id="GO:0050313">
    <property type="term" value="F:sulfur dioxygenase activity"/>
    <property type="evidence" value="ECO:0007669"/>
    <property type="project" value="InterPro"/>
</dbReference>
<dbReference type="CDD" id="cd07724">
    <property type="entry name" value="POD-like_MBL-fold"/>
    <property type="match status" value="1"/>
</dbReference>
<evidence type="ECO:0000259" key="2">
    <source>
        <dbReference type="SMART" id="SM00829"/>
    </source>
</evidence>
<organism evidence="4 5">
    <name type="scientific">Colletotrichum lupini</name>
    <dbReference type="NCBI Taxonomy" id="145971"/>
    <lineage>
        <taxon>Eukaryota</taxon>
        <taxon>Fungi</taxon>
        <taxon>Dikarya</taxon>
        <taxon>Ascomycota</taxon>
        <taxon>Pezizomycotina</taxon>
        <taxon>Sordariomycetes</taxon>
        <taxon>Hypocreomycetidae</taxon>
        <taxon>Glomerellales</taxon>
        <taxon>Glomerellaceae</taxon>
        <taxon>Colletotrichum</taxon>
        <taxon>Colletotrichum acutatum species complex</taxon>
    </lineage>
</organism>
<dbReference type="CDD" id="cd05188">
    <property type="entry name" value="MDR"/>
    <property type="match status" value="1"/>
</dbReference>
<dbReference type="GeneID" id="73348861"/>
<dbReference type="SUPFAM" id="SSF51735">
    <property type="entry name" value="NAD(P)-binding Rossmann-fold domains"/>
    <property type="match status" value="1"/>
</dbReference>
<dbReference type="PANTHER" id="PTHR45033">
    <property type="match status" value="1"/>
</dbReference>
<dbReference type="FunFam" id="3.40.50.720:FF:000481">
    <property type="entry name" value="Alcohol dehydrogenase, variant"/>
    <property type="match status" value="1"/>
</dbReference>
<dbReference type="RefSeq" id="XP_049150997.1">
    <property type="nucleotide sequence ID" value="XM_049293851.1"/>
</dbReference>
<dbReference type="SUPFAM" id="SSF50129">
    <property type="entry name" value="GroES-like"/>
    <property type="match status" value="1"/>
</dbReference>
<dbReference type="InterPro" id="IPR052711">
    <property type="entry name" value="Zinc_ADH-like"/>
</dbReference>
<dbReference type="InterPro" id="IPR001279">
    <property type="entry name" value="Metallo-B-lactamas"/>
</dbReference>
<dbReference type="KEGG" id="clup:CLUP02_14925"/>
<protein>
    <submittedName>
        <fullName evidence="4">Zinc-binding dehydrogenase</fullName>
    </submittedName>
</protein>
<dbReference type="Pfam" id="PF00753">
    <property type="entry name" value="Lactamase_B"/>
    <property type="match status" value="1"/>
</dbReference>
<feature type="region of interest" description="Disordered" evidence="1">
    <location>
        <begin position="61"/>
        <end position="96"/>
    </location>
</feature>
<sequence length="1017" mass="111749">MRIRGFLRGVREATFSERVWRFDLHAFKIPDEIKMHLQEQVLQVVRAPLWKVGSSGTMKSVSKGLIGQGKDGPGFRTRTRKGCCPSQPKGLGEDGDHFEETVADVGELPERTGITESGYPFFTGMDYISRGLPDFMLSRLWIHGRRGLTKPPKLADEPEPTIHEIFEPVTGTWQYIVADPSTQAAVIIDSVLDFDPAKNAISTQTADGLLDVVKKNGYNVVNILETHVHADHLTASKYLQSRLREAQDGAAPKICIGRRIGDVQERFAEKYGIPKDEYANAFDRLLDDDEVFEIGDLKAKAIHLPGHTPDHMGYMIGANVFAGDSLFNHDVGSARCDFPGGNARDLFASVRRLLDLPETTKIWTGHDYPPAHRGPLAATEVAKQKTENKHLAQNVTEEDFVKWREERDSGLGEPRLMHWALQVNVRAGNMPSPTKAGDRLLHVPVKMQGVTCGREHVSGGVLIRYITSVGPCVAPPAQPPRGESAEVSSLNAGSSAPAEWRDRRPGDVYSPTKSQRQLSVPVHCIYTMPHSITVKKIEGKPGKVYYPLQLNEVPKPTPGPKDVLVRLTAAALNHRDLFIRRHLYPGISFDHPLMADGYGIVVEVGKDADRSLINKPVLITPSRGWASSPDGPEDIRKFSVIGATQTYPDGTAQDYLALPQDEVELAPEHLTPAEGAALPLVGLTGWRALVTKSGNAEKGRNILVTGIGGGVALQVLQFAVAFGCNVYVTSGDEAKIEKAKSMGAAGGVNYKKKGWEKELQAQLPKSRPYLDAVVDGAGGEIVGKAVKVLKPGGVISQYGMTVSPQMDWLMQAVLKNVELKGTTMGSREEFRDMVAFVREKKIKPVVSRTVKGLTNLEGIDGLFKDMEAGKQFGKLVVEFEEPSAKWFHSVDRYLRDSQPTRTSIPYGLEYFAVFSRAYVLERHSHTNTIFAMGSFIGLSVLAWVVPSLYRFSSLFCHLTLCVGFLIRPSVPLDIMNIHPQIWLLVSSSPPSCLTLGKGPLLGGTSLRSPSSFFFHLQ</sequence>
<feature type="domain" description="Enoyl reductase (ER)" evidence="2">
    <location>
        <begin position="543"/>
        <end position="877"/>
    </location>
</feature>
<evidence type="ECO:0000313" key="4">
    <source>
        <dbReference type="EMBL" id="UQC89396.1"/>
    </source>
</evidence>
<dbReference type="EMBL" id="CP019480">
    <property type="protein sequence ID" value="UQC89396.1"/>
    <property type="molecule type" value="Genomic_DNA"/>
</dbReference>
<feature type="domain" description="Metallo-beta-lactamase" evidence="3">
    <location>
        <begin position="171"/>
        <end position="366"/>
    </location>
</feature>
<dbReference type="Gene3D" id="3.40.50.720">
    <property type="entry name" value="NAD(P)-binding Rossmann-like Domain"/>
    <property type="match status" value="1"/>
</dbReference>
<dbReference type="SMART" id="SM00849">
    <property type="entry name" value="Lactamase_B"/>
    <property type="match status" value="1"/>
</dbReference>
<keyword evidence="5" id="KW-1185">Reference proteome</keyword>
<evidence type="ECO:0000259" key="3">
    <source>
        <dbReference type="SMART" id="SM00849"/>
    </source>
</evidence>
<name>A0A9Q8T779_9PEZI</name>
<dbReference type="AlphaFoldDB" id="A0A9Q8T779"/>
<dbReference type="Proteomes" id="UP000830671">
    <property type="component" value="Chromosome 8"/>
</dbReference>
<dbReference type="InterPro" id="IPR011032">
    <property type="entry name" value="GroES-like_sf"/>
</dbReference>
<dbReference type="InterPro" id="IPR013154">
    <property type="entry name" value="ADH-like_N"/>
</dbReference>
<evidence type="ECO:0000256" key="1">
    <source>
        <dbReference type="SAM" id="MobiDB-lite"/>
    </source>
</evidence>
<dbReference type="SMART" id="SM00829">
    <property type="entry name" value="PKS_ER"/>
    <property type="match status" value="1"/>
</dbReference>
<evidence type="ECO:0000313" key="5">
    <source>
        <dbReference type="Proteomes" id="UP000830671"/>
    </source>
</evidence>
<dbReference type="Gene3D" id="3.60.15.10">
    <property type="entry name" value="Ribonuclease Z/Hydroxyacylglutathione hydrolase-like"/>
    <property type="match status" value="1"/>
</dbReference>
<proteinExistence type="predicted"/>
<dbReference type="Gene3D" id="3.90.180.10">
    <property type="entry name" value="Medium-chain alcohol dehydrogenases, catalytic domain"/>
    <property type="match status" value="1"/>
</dbReference>
<dbReference type="InterPro" id="IPR013149">
    <property type="entry name" value="ADH-like_C"/>
</dbReference>
<dbReference type="FunFam" id="3.60.15.10:FF:000033">
    <property type="entry name" value="MBL fold metallo-hydrolase"/>
    <property type="match status" value="1"/>
</dbReference>
<dbReference type="InterPro" id="IPR020843">
    <property type="entry name" value="ER"/>
</dbReference>
<dbReference type="PANTHER" id="PTHR45033:SF3">
    <property type="entry name" value="DEHYDROGENASE, PUTATIVE (AFU_ORTHOLOGUE AFUA_2G13270)-RELATED"/>
    <property type="match status" value="1"/>
</dbReference>
<dbReference type="InterPro" id="IPR044528">
    <property type="entry name" value="POD-like_MBL-fold"/>
</dbReference>
<dbReference type="Pfam" id="PF00107">
    <property type="entry name" value="ADH_zinc_N"/>
    <property type="match status" value="1"/>
</dbReference>